<evidence type="ECO:0000313" key="1">
    <source>
        <dbReference type="EMBL" id="KAJ8912723.1"/>
    </source>
</evidence>
<protein>
    <recommendedName>
        <fullName evidence="3">Ig-like domain-containing protein</fullName>
    </recommendedName>
</protein>
<reference evidence="1 2" key="1">
    <citation type="journal article" date="2023" name="Insect Mol. Biol.">
        <title>Genome sequencing provides insights into the evolution of gene families encoding plant cell wall-degrading enzymes in longhorned beetles.</title>
        <authorList>
            <person name="Shin N.R."/>
            <person name="Okamura Y."/>
            <person name="Kirsch R."/>
            <person name="Pauchet Y."/>
        </authorList>
    </citation>
    <scope>NUCLEOTIDE SEQUENCE [LARGE SCALE GENOMIC DNA]</scope>
    <source>
        <strain evidence="1">EAD_L_NR</strain>
    </source>
</reference>
<keyword evidence="2" id="KW-1185">Reference proteome</keyword>
<accession>A0AAV8VEZ4</accession>
<evidence type="ECO:0008006" key="3">
    <source>
        <dbReference type="Google" id="ProtNLM"/>
    </source>
</evidence>
<dbReference type="Proteomes" id="UP001159042">
    <property type="component" value="Unassembled WGS sequence"/>
</dbReference>
<dbReference type="InterPro" id="IPR036179">
    <property type="entry name" value="Ig-like_dom_sf"/>
</dbReference>
<comment type="caution">
    <text evidence="1">The sequence shown here is derived from an EMBL/GenBank/DDBJ whole genome shotgun (WGS) entry which is preliminary data.</text>
</comment>
<gene>
    <name evidence="1" type="ORF">NQ315_012277</name>
</gene>
<dbReference type="EMBL" id="JANEYG010000114">
    <property type="protein sequence ID" value="KAJ8912723.1"/>
    <property type="molecule type" value="Genomic_DNA"/>
</dbReference>
<dbReference type="PANTHER" id="PTHR23278:SF4">
    <property type="entry name" value="SIDESTEP, ISOFORM C"/>
    <property type="match status" value="1"/>
</dbReference>
<organism evidence="1 2">
    <name type="scientific">Exocentrus adspersus</name>
    <dbReference type="NCBI Taxonomy" id="1586481"/>
    <lineage>
        <taxon>Eukaryota</taxon>
        <taxon>Metazoa</taxon>
        <taxon>Ecdysozoa</taxon>
        <taxon>Arthropoda</taxon>
        <taxon>Hexapoda</taxon>
        <taxon>Insecta</taxon>
        <taxon>Pterygota</taxon>
        <taxon>Neoptera</taxon>
        <taxon>Endopterygota</taxon>
        <taxon>Coleoptera</taxon>
        <taxon>Polyphaga</taxon>
        <taxon>Cucujiformia</taxon>
        <taxon>Chrysomeloidea</taxon>
        <taxon>Cerambycidae</taxon>
        <taxon>Lamiinae</taxon>
        <taxon>Acanthocinini</taxon>
        <taxon>Exocentrus</taxon>
    </lineage>
</organism>
<dbReference type="Gene3D" id="2.60.40.10">
    <property type="entry name" value="Immunoglobulins"/>
    <property type="match status" value="1"/>
</dbReference>
<dbReference type="AlphaFoldDB" id="A0AAV8VEZ4"/>
<evidence type="ECO:0000313" key="2">
    <source>
        <dbReference type="Proteomes" id="UP001159042"/>
    </source>
</evidence>
<proteinExistence type="predicted"/>
<dbReference type="InterPro" id="IPR013783">
    <property type="entry name" value="Ig-like_fold"/>
</dbReference>
<dbReference type="PANTHER" id="PTHR23278">
    <property type="entry name" value="SIDESTEP PROTEIN"/>
    <property type="match status" value="1"/>
</dbReference>
<dbReference type="SUPFAM" id="SSF48726">
    <property type="entry name" value="Immunoglobulin"/>
    <property type="match status" value="1"/>
</dbReference>
<name>A0AAV8VEZ4_9CUCU</name>
<sequence>MNEFVDAPRCRKGYEVMRVGSLPYETLVVQCHVDAIPNVTRFSWTYNTSKGVLPVQGAKMHNQGSISILHFTPSTDDVDSLSCWAANDVGRQQTPCLFYILPAAFMMATRKCITKSCKFSQTGAYIQHKKIVQDGRPERGHKELKGWEEQSMEVKGLTVAIVIVQKRLFWTEISPNINVKNTEVKKPYKKPKIRVLPSTYLANEKWQL</sequence>